<proteinExistence type="predicted"/>
<reference evidence="6" key="1">
    <citation type="journal article" date="2019" name="Toxins">
        <title>Detection of Abrin-Like and Prepropulchellin-Like Toxin Genes and Transcripts Using Whole Genome Sequencing and Full-Length Transcript Sequencing of Abrus precatorius.</title>
        <authorList>
            <person name="Hovde B.T."/>
            <person name="Daligault H.E."/>
            <person name="Hanschen E.R."/>
            <person name="Kunde Y.A."/>
            <person name="Johnson M.B."/>
            <person name="Starkenburg S.R."/>
            <person name="Johnson S.L."/>
        </authorList>
    </citation>
    <scope>NUCLEOTIDE SEQUENCE [LARGE SCALE GENOMIC DNA]</scope>
</reference>
<dbReference type="GO" id="GO:0046872">
    <property type="term" value="F:metal ion binding"/>
    <property type="evidence" value="ECO:0007669"/>
    <property type="project" value="UniProtKB-KW"/>
</dbReference>
<evidence type="ECO:0000259" key="5">
    <source>
        <dbReference type="PROSITE" id="PS50081"/>
    </source>
</evidence>
<dbReference type="Pfam" id="PF03107">
    <property type="entry name" value="C1_2"/>
    <property type="match status" value="1"/>
</dbReference>
<evidence type="ECO:0000256" key="2">
    <source>
        <dbReference type="ARBA" id="ARBA00022737"/>
    </source>
</evidence>
<dbReference type="PROSITE" id="PS50081">
    <property type="entry name" value="ZF_DAG_PE_2"/>
    <property type="match status" value="1"/>
</dbReference>
<accession>A0A8B8L9Q3</accession>
<dbReference type="InterPro" id="IPR004146">
    <property type="entry name" value="DC1"/>
</dbReference>
<gene>
    <name evidence="7" type="primary">LOC113862591</name>
</gene>
<keyword evidence="4" id="KW-0812">Transmembrane</keyword>
<dbReference type="OrthoDB" id="1480693at2759"/>
<evidence type="ECO:0000256" key="3">
    <source>
        <dbReference type="ARBA" id="ARBA00022833"/>
    </source>
</evidence>
<dbReference type="AlphaFoldDB" id="A0A8B8L9Q3"/>
<dbReference type="GeneID" id="113862591"/>
<sequence length="246" mass="27537">MECPNHAQSLQYNSPGAPYRCSGCRELGFGASYRCKNCSYILHDVCKNCVSFATHPFFPRSDFEFYETAPGNRTRYCDACGKDVLGFVFHCTRTGKDLHPCCLNLKASISDEEGLVKLELCEEVPSKCAKCKHRNVVDGVKGWSYVSSEGTCYHVSCVKEMVLENWKKGYFSQSQETNSNGMSETEHSQLALRSKEIVQSERSSRRSSTIKKYTKIAVLVFQLIFSAIFGNPVIAIATLVEALVKD</sequence>
<evidence type="ECO:0000256" key="1">
    <source>
        <dbReference type="ARBA" id="ARBA00022723"/>
    </source>
</evidence>
<protein>
    <submittedName>
        <fullName evidence="7">Uncharacterized protein LOC113862591</fullName>
    </submittedName>
</protein>
<keyword evidence="4" id="KW-1133">Transmembrane helix</keyword>
<evidence type="ECO:0000313" key="6">
    <source>
        <dbReference type="Proteomes" id="UP000694853"/>
    </source>
</evidence>
<keyword evidence="2" id="KW-0677">Repeat</keyword>
<evidence type="ECO:0000313" key="7">
    <source>
        <dbReference type="RefSeq" id="XP_027351469.1"/>
    </source>
</evidence>
<dbReference type="InterPro" id="IPR046349">
    <property type="entry name" value="C1-like_sf"/>
</dbReference>
<keyword evidence="6" id="KW-1185">Reference proteome</keyword>
<dbReference type="PANTHER" id="PTHR46477">
    <property type="entry name" value="CYSTEINE/HISTIDINE-RICH C1 DOMAIN FAMILY PROTEIN"/>
    <property type="match status" value="1"/>
</dbReference>
<keyword evidence="3" id="KW-0862">Zinc</keyword>
<feature type="transmembrane region" description="Helical" evidence="4">
    <location>
        <begin position="216"/>
        <end position="240"/>
    </location>
</feature>
<name>A0A8B8L9Q3_ABRPR</name>
<dbReference type="Proteomes" id="UP000694853">
    <property type="component" value="Unplaced"/>
</dbReference>
<evidence type="ECO:0000256" key="4">
    <source>
        <dbReference type="SAM" id="Phobius"/>
    </source>
</evidence>
<organism evidence="6 7">
    <name type="scientific">Abrus precatorius</name>
    <name type="common">Indian licorice</name>
    <name type="synonym">Glycine abrus</name>
    <dbReference type="NCBI Taxonomy" id="3816"/>
    <lineage>
        <taxon>Eukaryota</taxon>
        <taxon>Viridiplantae</taxon>
        <taxon>Streptophyta</taxon>
        <taxon>Embryophyta</taxon>
        <taxon>Tracheophyta</taxon>
        <taxon>Spermatophyta</taxon>
        <taxon>Magnoliopsida</taxon>
        <taxon>eudicotyledons</taxon>
        <taxon>Gunneridae</taxon>
        <taxon>Pentapetalae</taxon>
        <taxon>rosids</taxon>
        <taxon>fabids</taxon>
        <taxon>Fabales</taxon>
        <taxon>Fabaceae</taxon>
        <taxon>Papilionoideae</taxon>
        <taxon>50 kb inversion clade</taxon>
        <taxon>NPAAA clade</taxon>
        <taxon>indigoferoid/millettioid clade</taxon>
        <taxon>Abreae</taxon>
        <taxon>Abrus</taxon>
    </lineage>
</organism>
<dbReference type="KEGG" id="aprc:113862591"/>
<feature type="domain" description="Phorbol-ester/DAG-type" evidence="5">
    <location>
        <begin position="5"/>
        <end position="54"/>
    </location>
</feature>
<dbReference type="RefSeq" id="XP_027351469.1">
    <property type="nucleotide sequence ID" value="XM_027495668.1"/>
</dbReference>
<reference evidence="7" key="2">
    <citation type="submission" date="2025-08" db="UniProtKB">
        <authorList>
            <consortium name="RefSeq"/>
        </authorList>
    </citation>
    <scope>IDENTIFICATION</scope>
    <source>
        <tissue evidence="7">Young leaves</tissue>
    </source>
</reference>
<keyword evidence="4" id="KW-0472">Membrane</keyword>
<dbReference type="InterPro" id="IPR002219">
    <property type="entry name" value="PKC_DAG/PE"/>
</dbReference>
<dbReference type="SUPFAM" id="SSF57889">
    <property type="entry name" value="Cysteine-rich domain"/>
    <property type="match status" value="1"/>
</dbReference>
<dbReference type="PANTHER" id="PTHR46477:SF15">
    <property type="entry name" value="CYSTEINE_HISTIDINE-RICH C1 DOMAIN PROTEIN"/>
    <property type="match status" value="1"/>
</dbReference>
<keyword evidence="1" id="KW-0479">Metal-binding</keyword>